<proteinExistence type="predicted"/>
<dbReference type="InterPro" id="IPR028978">
    <property type="entry name" value="Chorismate_lyase_/UTRA_dom_sf"/>
</dbReference>
<keyword evidence="6" id="KW-1185">Reference proteome</keyword>
<dbReference type="RefSeq" id="WP_005431981.1">
    <property type="nucleotide sequence ID" value="NZ_KE150480.1"/>
</dbReference>
<dbReference type="InterPro" id="IPR036388">
    <property type="entry name" value="WH-like_DNA-bd_sf"/>
</dbReference>
<evidence type="ECO:0000313" key="6">
    <source>
        <dbReference type="Proteomes" id="UP000014400"/>
    </source>
</evidence>
<name>S3BDT0_9BURK</name>
<dbReference type="eggNOG" id="COG2188">
    <property type="taxonomic scope" value="Bacteria"/>
</dbReference>
<feature type="domain" description="HTH gntR-type" evidence="4">
    <location>
        <begin position="4"/>
        <end position="72"/>
    </location>
</feature>
<dbReference type="InterPro" id="IPR011663">
    <property type="entry name" value="UTRA"/>
</dbReference>
<dbReference type="GO" id="GO:0045892">
    <property type="term" value="P:negative regulation of DNA-templated transcription"/>
    <property type="evidence" value="ECO:0007669"/>
    <property type="project" value="TreeGrafter"/>
</dbReference>
<evidence type="ECO:0000313" key="5">
    <source>
        <dbReference type="EMBL" id="EPD98586.1"/>
    </source>
</evidence>
<protein>
    <recommendedName>
        <fullName evidence="4">HTH gntR-type domain-containing protein</fullName>
    </recommendedName>
</protein>
<dbReference type="HOGENOM" id="CLU_063236_3_2_4"/>
<dbReference type="CDD" id="cd07377">
    <property type="entry name" value="WHTH_GntR"/>
    <property type="match status" value="1"/>
</dbReference>
<dbReference type="PRINTS" id="PR00035">
    <property type="entry name" value="HTHGNTR"/>
</dbReference>
<dbReference type="PROSITE" id="PS50949">
    <property type="entry name" value="HTH_GNTR"/>
    <property type="match status" value="1"/>
</dbReference>
<keyword evidence="1" id="KW-0805">Transcription regulation</keyword>
<accession>S3BDT0</accession>
<keyword evidence="3" id="KW-0804">Transcription</keyword>
<dbReference type="EMBL" id="ATCF01000022">
    <property type="protein sequence ID" value="EPD98586.1"/>
    <property type="molecule type" value="Genomic_DNA"/>
</dbReference>
<sequence length="254" mass="28624">MTRELLKDKLTEKLIEGISSGRYPVGSLLPKELQLVESEGVSRHTVRAALAKIERLGLIQRTPHVGTRVVSRGRVQTFDQELSTLSDLGRLAAHNPRHILDIREIVVSRELAAQIQCPPGETFIRFSMIRMGSKRGAPPIAWTSEYVNREWTKLVAEAPKHPEKLMIELIAELYGKTCVEVRQSIEATTLTAEAAANLNESEGTPCLRIRRRYVSARGKTLLITVSYHPGDRYAFNLNVRLDRQKQCVESDLMD</sequence>
<dbReference type="SUPFAM" id="SSF64288">
    <property type="entry name" value="Chorismate lyase-like"/>
    <property type="match status" value="1"/>
</dbReference>
<keyword evidence="2" id="KW-0238">DNA-binding</keyword>
<evidence type="ECO:0000259" key="4">
    <source>
        <dbReference type="PROSITE" id="PS50949"/>
    </source>
</evidence>
<reference evidence="5 6" key="1">
    <citation type="submission" date="2013-04" db="EMBL/GenBank/DDBJ databases">
        <title>The Genome Sequence of Sutterella wadsworthensis HGA0223.</title>
        <authorList>
            <consortium name="The Broad Institute Genomics Platform"/>
            <person name="Earl A."/>
            <person name="Ward D."/>
            <person name="Feldgarden M."/>
            <person name="Gevers D."/>
            <person name="Schmidt T.M."/>
            <person name="Dover J."/>
            <person name="Dai D."/>
            <person name="Walker B."/>
            <person name="Young S."/>
            <person name="Zeng Q."/>
            <person name="Gargeya S."/>
            <person name="Fitzgerald M."/>
            <person name="Haas B."/>
            <person name="Abouelleil A."/>
            <person name="Allen A.W."/>
            <person name="Alvarado L."/>
            <person name="Arachchi H.M."/>
            <person name="Berlin A.M."/>
            <person name="Chapman S.B."/>
            <person name="Gainer-Dewar J."/>
            <person name="Goldberg J."/>
            <person name="Griggs A."/>
            <person name="Gujja S."/>
            <person name="Hansen M."/>
            <person name="Howarth C."/>
            <person name="Imamovic A."/>
            <person name="Ireland A."/>
            <person name="Larimer J."/>
            <person name="McCowan C."/>
            <person name="Murphy C."/>
            <person name="Pearson M."/>
            <person name="Poon T.W."/>
            <person name="Priest M."/>
            <person name="Roberts A."/>
            <person name="Saif S."/>
            <person name="Shea T."/>
            <person name="Sisk P."/>
            <person name="Sykes S."/>
            <person name="Wortman J."/>
            <person name="Nusbaum C."/>
            <person name="Birren B."/>
        </authorList>
    </citation>
    <scope>NUCLEOTIDE SEQUENCE [LARGE SCALE GENOMIC DNA]</scope>
    <source>
        <strain evidence="5 6">HGA0223</strain>
    </source>
</reference>
<dbReference type="Gene3D" id="3.40.1410.10">
    <property type="entry name" value="Chorismate lyase-like"/>
    <property type="match status" value="1"/>
</dbReference>
<dbReference type="InterPro" id="IPR050679">
    <property type="entry name" value="Bact_HTH_transcr_reg"/>
</dbReference>
<dbReference type="AlphaFoldDB" id="S3BDT0"/>
<dbReference type="SMART" id="SM00345">
    <property type="entry name" value="HTH_GNTR"/>
    <property type="match status" value="1"/>
</dbReference>
<dbReference type="SUPFAM" id="SSF46785">
    <property type="entry name" value="Winged helix' DNA-binding domain"/>
    <property type="match status" value="1"/>
</dbReference>
<dbReference type="GO" id="GO:0003700">
    <property type="term" value="F:DNA-binding transcription factor activity"/>
    <property type="evidence" value="ECO:0007669"/>
    <property type="project" value="InterPro"/>
</dbReference>
<gene>
    <name evidence="5" type="ORF">HMPREF1476_01625</name>
</gene>
<comment type="caution">
    <text evidence="5">The sequence shown here is derived from an EMBL/GenBank/DDBJ whole genome shotgun (WGS) entry which is preliminary data.</text>
</comment>
<dbReference type="PATRIC" id="fig|1203554.3.peg.1706"/>
<evidence type="ECO:0000256" key="3">
    <source>
        <dbReference type="ARBA" id="ARBA00023163"/>
    </source>
</evidence>
<dbReference type="InterPro" id="IPR036390">
    <property type="entry name" value="WH_DNA-bd_sf"/>
</dbReference>
<dbReference type="PANTHER" id="PTHR44846:SF1">
    <property type="entry name" value="MANNOSYL-D-GLYCERATE TRANSPORT_METABOLISM SYSTEM REPRESSOR MNGR-RELATED"/>
    <property type="match status" value="1"/>
</dbReference>
<dbReference type="Gene3D" id="1.10.10.10">
    <property type="entry name" value="Winged helix-like DNA-binding domain superfamily/Winged helix DNA-binding domain"/>
    <property type="match status" value="1"/>
</dbReference>
<dbReference type="SMART" id="SM00866">
    <property type="entry name" value="UTRA"/>
    <property type="match status" value="1"/>
</dbReference>
<evidence type="ECO:0000256" key="2">
    <source>
        <dbReference type="ARBA" id="ARBA00023125"/>
    </source>
</evidence>
<dbReference type="Pfam" id="PF00392">
    <property type="entry name" value="GntR"/>
    <property type="match status" value="1"/>
</dbReference>
<dbReference type="STRING" id="1203554.HMPREF1476_01625"/>
<dbReference type="GO" id="GO:0003677">
    <property type="term" value="F:DNA binding"/>
    <property type="evidence" value="ECO:0007669"/>
    <property type="project" value="UniProtKB-KW"/>
</dbReference>
<dbReference type="PANTHER" id="PTHR44846">
    <property type="entry name" value="MANNOSYL-D-GLYCERATE TRANSPORT/METABOLISM SYSTEM REPRESSOR MNGR-RELATED"/>
    <property type="match status" value="1"/>
</dbReference>
<evidence type="ECO:0000256" key="1">
    <source>
        <dbReference type="ARBA" id="ARBA00023015"/>
    </source>
</evidence>
<dbReference type="Proteomes" id="UP000014400">
    <property type="component" value="Unassembled WGS sequence"/>
</dbReference>
<organism evidence="5 6">
    <name type="scientific">Sutterella wadsworthensis HGA0223</name>
    <dbReference type="NCBI Taxonomy" id="1203554"/>
    <lineage>
        <taxon>Bacteria</taxon>
        <taxon>Pseudomonadati</taxon>
        <taxon>Pseudomonadota</taxon>
        <taxon>Betaproteobacteria</taxon>
        <taxon>Burkholderiales</taxon>
        <taxon>Sutterellaceae</taxon>
        <taxon>Sutterella</taxon>
    </lineage>
</organism>
<dbReference type="Pfam" id="PF07702">
    <property type="entry name" value="UTRA"/>
    <property type="match status" value="1"/>
</dbReference>
<dbReference type="InterPro" id="IPR000524">
    <property type="entry name" value="Tscrpt_reg_HTH_GntR"/>
</dbReference>